<reference evidence="12 13" key="1">
    <citation type="journal article" date="2019" name="Nat. Microbiol.">
        <title>Mediterranean grassland soil C-N compound turnover is dependent on rainfall and depth, and is mediated by genomically divergent microorganisms.</title>
        <authorList>
            <person name="Diamond S."/>
            <person name="Andeer P.F."/>
            <person name="Li Z."/>
            <person name="Crits-Christoph A."/>
            <person name="Burstein D."/>
            <person name="Anantharaman K."/>
            <person name="Lane K.R."/>
            <person name="Thomas B.C."/>
            <person name="Pan C."/>
            <person name="Northen T.R."/>
            <person name="Banfield J.F."/>
        </authorList>
    </citation>
    <scope>NUCLEOTIDE SEQUENCE [LARGE SCALE GENOMIC DNA]</scope>
    <source>
        <strain evidence="12">NP_7</strain>
    </source>
</reference>
<dbReference type="GO" id="GO:0005524">
    <property type="term" value="F:ATP binding"/>
    <property type="evidence" value="ECO:0007669"/>
    <property type="project" value="UniProtKB-KW"/>
</dbReference>
<keyword evidence="7 10" id="KW-1133">Transmembrane helix</keyword>
<feature type="transmembrane region" description="Helical" evidence="10">
    <location>
        <begin position="109"/>
        <end position="133"/>
    </location>
</feature>
<evidence type="ECO:0000256" key="5">
    <source>
        <dbReference type="ARBA" id="ARBA00022741"/>
    </source>
</evidence>
<organism evidence="12 13">
    <name type="scientific">Candidatus Segetimicrobium genomatis</name>
    <dbReference type="NCBI Taxonomy" id="2569760"/>
    <lineage>
        <taxon>Bacteria</taxon>
        <taxon>Bacillati</taxon>
        <taxon>Candidatus Sysuimicrobiota</taxon>
        <taxon>Candidatus Sysuimicrobiia</taxon>
        <taxon>Candidatus Sysuimicrobiales</taxon>
        <taxon>Candidatus Segetimicrobiaceae</taxon>
        <taxon>Candidatus Segetimicrobium</taxon>
    </lineage>
</organism>
<protein>
    <submittedName>
        <fullName evidence="12">Branched-chain amino acid ABC transporter ATP-binding protein/permease</fullName>
    </submittedName>
</protein>
<keyword evidence="3" id="KW-1003">Cell membrane</keyword>
<dbReference type="PANTHER" id="PTHR45772:SF9">
    <property type="entry name" value="CONSERVED COMPONENT OF ABC TRANSPORTER FOR NATURAL AMINO ACIDS"/>
    <property type="match status" value="1"/>
</dbReference>
<feature type="transmembrane region" description="Helical" evidence="10">
    <location>
        <begin position="6"/>
        <end position="28"/>
    </location>
</feature>
<evidence type="ECO:0000256" key="4">
    <source>
        <dbReference type="ARBA" id="ARBA00022692"/>
    </source>
</evidence>
<feature type="transmembrane region" description="Helical" evidence="10">
    <location>
        <begin position="35"/>
        <end position="56"/>
    </location>
</feature>
<dbReference type="InterPro" id="IPR001851">
    <property type="entry name" value="ABC_transp_permease"/>
</dbReference>
<keyword evidence="4 10" id="KW-0812">Transmembrane</keyword>
<dbReference type="CDD" id="cd03219">
    <property type="entry name" value="ABC_Mj1267_LivG_branched"/>
    <property type="match status" value="1"/>
</dbReference>
<keyword evidence="6 12" id="KW-0067">ATP-binding</keyword>
<keyword evidence="2" id="KW-0813">Transport</keyword>
<dbReference type="Pfam" id="PF02653">
    <property type="entry name" value="BPD_transp_2"/>
    <property type="match status" value="1"/>
</dbReference>
<feature type="transmembrane region" description="Helical" evidence="10">
    <location>
        <begin position="153"/>
        <end position="175"/>
    </location>
</feature>
<dbReference type="Gene3D" id="3.40.50.300">
    <property type="entry name" value="P-loop containing nucleotide triphosphate hydrolases"/>
    <property type="match status" value="1"/>
</dbReference>
<comment type="caution">
    <text evidence="12">The sequence shown here is derived from an EMBL/GenBank/DDBJ whole genome shotgun (WGS) entry which is preliminary data.</text>
</comment>
<dbReference type="GO" id="GO:0016887">
    <property type="term" value="F:ATP hydrolysis activity"/>
    <property type="evidence" value="ECO:0007669"/>
    <property type="project" value="InterPro"/>
</dbReference>
<dbReference type="InterPro" id="IPR003593">
    <property type="entry name" value="AAA+_ATPase"/>
</dbReference>
<dbReference type="GO" id="GO:0015658">
    <property type="term" value="F:branched-chain amino acid transmembrane transporter activity"/>
    <property type="evidence" value="ECO:0007669"/>
    <property type="project" value="InterPro"/>
</dbReference>
<evidence type="ECO:0000256" key="6">
    <source>
        <dbReference type="ARBA" id="ARBA00022840"/>
    </source>
</evidence>
<name>A0A537JL58_9BACT</name>
<dbReference type="SUPFAM" id="SSF52540">
    <property type="entry name" value="P-loop containing nucleoside triphosphate hydrolases"/>
    <property type="match status" value="1"/>
</dbReference>
<evidence type="ECO:0000256" key="3">
    <source>
        <dbReference type="ARBA" id="ARBA00022475"/>
    </source>
</evidence>
<evidence type="ECO:0000259" key="11">
    <source>
        <dbReference type="PROSITE" id="PS50893"/>
    </source>
</evidence>
<dbReference type="SMART" id="SM00382">
    <property type="entry name" value="AAA"/>
    <property type="match status" value="1"/>
</dbReference>
<dbReference type="InterPro" id="IPR051120">
    <property type="entry name" value="ABC_AA/LPS_Transport"/>
</dbReference>
<dbReference type="InterPro" id="IPR027417">
    <property type="entry name" value="P-loop_NTPase"/>
</dbReference>
<comment type="subcellular location">
    <subcellularLocation>
        <location evidence="1">Cell membrane</location>
        <topology evidence="1">Multi-pass membrane protein</topology>
    </subcellularLocation>
</comment>
<evidence type="ECO:0000256" key="9">
    <source>
        <dbReference type="SAM" id="MobiDB-lite"/>
    </source>
</evidence>
<dbReference type="AlphaFoldDB" id="A0A537JL58"/>
<proteinExistence type="predicted"/>
<dbReference type="InterPro" id="IPR043428">
    <property type="entry name" value="LivM-like"/>
</dbReference>
<keyword evidence="5" id="KW-0547">Nucleotide-binding</keyword>
<evidence type="ECO:0000313" key="12">
    <source>
        <dbReference type="EMBL" id="TMI84291.1"/>
    </source>
</evidence>
<sequence>MTASELYYLFTLAVYAGVDGMACIGLNLQFGVAGLVNFGFIIFQAAGAYAAAVLSMPPANGGFQQYVLGLQLPFPLPWLGGAAAGGLLAVPIGLIVLRRLRTDYQAISLLVLSVIANLVITNARPFLNGAAGLSLVPPPLTGLVDTATVGYQWLYIVLTAFCLAIVLIAANRIVYSPYGRTLRAMREREPAAAALGKNLVRLKMEMFVLGGVIAGLSGAILVGFIGVWAPATWLYPETIVLFAALIVGGRGNNLGALLGALLVPVGFEEATRFIPEFGPPGFIPAMQWVAIGLLIIGFLWFRPRGLLPEPRRVFAEDPAGGGAARAEETPRPGARGIGSAGPSTPLLRADRVARRFEGLRAVDDVSLDVFPGRITGLIGPNGAGKSTLLAVLAGTLPVSAGRILMDGQEVTRLPAYRRARRGLVRTFQLSSEFAQLTVLENLLVAAPAHPGDSLLGALRGTPYWWADELRLVGRARELLARFRMSAAESEYAGNLSGGQKRLVEIMRALMLMPRVLLLDEPMAGVHPSIVGEIASFLETLRENGLAILMVEHELSMVERLCDPVIVMAQGQVIGRGSMSALRRQRTIVEAYLAG</sequence>
<dbReference type="Proteomes" id="UP000320048">
    <property type="component" value="Unassembled WGS sequence"/>
</dbReference>
<evidence type="ECO:0000313" key="13">
    <source>
        <dbReference type="Proteomes" id="UP000320048"/>
    </source>
</evidence>
<evidence type="ECO:0000256" key="8">
    <source>
        <dbReference type="ARBA" id="ARBA00023136"/>
    </source>
</evidence>
<accession>A0A537JL58</accession>
<dbReference type="CDD" id="cd06581">
    <property type="entry name" value="TM_PBP1_LivM_like"/>
    <property type="match status" value="1"/>
</dbReference>
<dbReference type="PROSITE" id="PS50893">
    <property type="entry name" value="ABC_TRANSPORTER_2"/>
    <property type="match status" value="1"/>
</dbReference>
<evidence type="ECO:0000256" key="7">
    <source>
        <dbReference type="ARBA" id="ARBA00022989"/>
    </source>
</evidence>
<dbReference type="EMBL" id="VBAO01000037">
    <property type="protein sequence ID" value="TMI84291.1"/>
    <property type="molecule type" value="Genomic_DNA"/>
</dbReference>
<evidence type="ECO:0000256" key="1">
    <source>
        <dbReference type="ARBA" id="ARBA00004651"/>
    </source>
</evidence>
<feature type="transmembrane region" description="Helical" evidence="10">
    <location>
        <begin position="207"/>
        <end position="229"/>
    </location>
</feature>
<feature type="transmembrane region" description="Helical" evidence="10">
    <location>
        <begin position="76"/>
        <end position="97"/>
    </location>
</feature>
<feature type="domain" description="ABC transporter" evidence="11">
    <location>
        <begin position="347"/>
        <end position="594"/>
    </location>
</feature>
<feature type="transmembrane region" description="Helical" evidence="10">
    <location>
        <begin position="282"/>
        <end position="301"/>
    </location>
</feature>
<keyword evidence="8 10" id="KW-0472">Membrane</keyword>
<dbReference type="InterPro" id="IPR003439">
    <property type="entry name" value="ABC_transporter-like_ATP-bd"/>
</dbReference>
<dbReference type="PANTHER" id="PTHR45772">
    <property type="entry name" value="CONSERVED COMPONENT OF ABC TRANSPORTER FOR NATURAL AMINO ACIDS-RELATED"/>
    <property type="match status" value="1"/>
</dbReference>
<feature type="region of interest" description="Disordered" evidence="9">
    <location>
        <begin position="318"/>
        <end position="343"/>
    </location>
</feature>
<gene>
    <name evidence="12" type="ORF">E6H04_01530</name>
</gene>
<evidence type="ECO:0000256" key="10">
    <source>
        <dbReference type="SAM" id="Phobius"/>
    </source>
</evidence>
<dbReference type="Pfam" id="PF00005">
    <property type="entry name" value="ABC_tran"/>
    <property type="match status" value="1"/>
</dbReference>
<evidence type="ECO:0000256" key="2">
    <source>
        <dbReference type="ARBA" id="ARBA00022448"/>
    </source>
</evidence>
<dbReference type="GO" id="GO:0005886">
    <property type="term" value="C:plasma membrane"/>
    <property type="evidence" value="ECO:0007669"/>
    <property type="project" value="UniProtKB-SubCell"/>
</dbReference>